<accession>A0A5Q0P240</accession>
<evidence type="ECO:0000313" key="2">
    <source>
        <dbReference type="EMBL" id="MQW92245.1"/>
    </source>
</evidence>
<dbReference type="InterPro" id="IPR055705">
    <property type="entry name" value="DUF7281"/>
</dbReference>
<protein>
    <submittedName>
        <fullName evidence="2">DUF2399 domain-containing protein</fullName>
    </submittedName>
</protein>
<reference evidence="4 5" key="1">
    <citation type="submission" date="2019-10" db="EMBL/GenBank/DDBJ databases">
        <authorList>
            <person name="Dong K."/>
        </authorList>
    </citation>
    <scope>NUCLEOTIDE SEQUENCE [LARGE SCALE GENOMIC DNA]</scope>
    <source>
        <strain evidence="4">dk386</strain>
        <strain evidence="3">Dk386</strain>
        <strain evidence="2">Dk771</strain>
        <strain evidence="5">dk771</strain>
    </source>
</reference>
<dbReference type="Proteomes" id="UP000480556">
    <property type="component" value="Unassembled WGS sequence"/>
</dbReference>
<dbReference type="Pfam" id="PF23947">
    <property type="entry name" value="DUF7281"/>
    <property type="match status" value="1"/>
</dbReference>
<dbReference type="GO" id="GO:0005694">
    <property type="term" value="C:chromosome"/>
    <property type="evidence" value="ECO:0007669"/>
    <property type="project" value="InterPro"/>
</dbReference>
<evidence type="ECO:0000259" key="1">
    <source>
        <dbReference type="Pfam" id="PF23947"/>
    </source>
</evidence>
<feature type="domain" description="DUF7281" evidence="1">
    <location>
        <begin position="97"/>
        <end position="275"/>
    </location>
</feature>
<dbReference type="AlphaFoldDB" id="A0A5Q0P240"/>
<dbReference type="SUPFAM" id="SSF56726">
    <property type="entry name" value="DNA topoisomerase IV, alpha subunit"/>
    <property type="match status" value="1"/>
</dbReference>
<evidence type="ECO:0000313" key="4">
    <source>
        <dbReference type="Proteomes" id="UP000327478"/>
    </source>
</evidence>
<dbReference type="InterPro" id="IPR036078">
    <property type="entry name" value="Spo11/TopoVI_A_sf"/>
</dbReference>
<name>A0A5Q0P240_9GAMM</name>
<evidence type="ECO:0000313" key="3">
    <source>
        <dbReference type="EMBL" id="QGA10490.1"/>
    </source>
</evidence>
<dbReference type="GO" id="GO:0003677">
    <property type="term" value="F:DNA binding"/>
    <property type="evidence" value="ECO:0007669"/>
    <property type="project" value="InterPro"/>
</dbReference>
<proteinExistence type="predicted"/>
<sequence>MMNGKQLNVIKHAIQSKKKVVELNQTWLMLNQDFQVGVKQGRELLLSHRDYEMLTAIYQRHIKVAPSVNITLQQDRMTLVDYLKDEKVGGFNVFADQLVFASVSTDLPLKTGKATIAFAGMLATTQIENLDIPAIQRIIIIENGAMMSRVFDWYMQLPIEWQSSLFVYRGHGSNIKTVVKLLKQVSMSCLVAFYGDFDPYGINIASHFYKIRPLALIVPYIWKEIRATHIDNNIHKYMKQIVQSRDLAVDQEEPIVLRELFHHIKTNQIAIMQENVNRIGRLMVLY</sequence>
<dbReference type="Proteomes" id="UP000327478">
    <property type="component" value="Chromosome"/>
</dbReference>
<organism evidence="2 5">
    <name type="scientific">Acinetobacter wanghuae</name>
    <dbReference type="NCBI Taxonomy" id="2662362"/>
    <lineage>
        <taxon>Bacteria</taxon>
        <taxon>Pseudomonadati</taxon>
        <taxon>Pseudomonadota</taxon>
        <taxon>Gammaproteobacteria</taxon>
        <taxon>Moraxellales</taxon>
        <taxon>Moraxellaceae</taxon>
        <taxon>Acinetobacter</taxon>
    </lineage>
</organism>
<gene>
    <name evidence="3" type="ORF">GFH30_03340</name>
    <name evidence="2" type="ORF">GHJ48_07550</name>
</gene>
<evidence type="ECO:0000313" key="5">
    <source>
        <dbReference type="Proteomes" id="UP000480556"/>
    </source>
</evidence>
<keyword evidence="4" id="KW-1185">Reference proteome</keyword>
<dbReference type="EMBL" id="CP045650">
    <property type="protein sequence ID" value="QGA10490.1"/>
    <property type="molecule type" value="Genomic_DNA"/>
</dbReference>
<dbReference type="EMBL" id="WITK01000011">
    <property type="protein sequence ID" value="MQW92245.1"/>
    <property type="molecule type" value="Genomic_DNA"/>
</dbReference>
<dbReference type="RefSeq" id="WP_153370890.1">
    <property type="nucleotide sequence ID" value="NZ_CP045650.1"/>
</dbReference>